<dbReference type="OMA" id="NNICALC"/>
<dbReference type="InterPro" id="IPR024741">
    <property type="entry name" value="Condensin2_G2"/>
</dbReference>
<dbReference type="STRING" id="51511.ENSCSAVP00000015001"/>
<protein>
    <submittedName>
        <fullName evidence="1">Uncharacterized protein</fullName>
    </submittedName>
</protein>
<accession>H2ZBN6</accession>
<dbReference type="Ensembl" id="ENSCSAVT00000015175.1">
    <property type="protein sequence ID" value="ENSCSAVP00000015001.1"/>
    <property type="gene ID" value="ENSCSAVG00000008785.1"/>
</dbReference>
<dbReference type="PANTHER" id="PTHR16199:SF4">
    <property type="entry name" value="CONDENSIN-2 COMPLEX SUBUNIT G2"/>
    <property type="match status" value="1"/>
</dbReference>
<dbReference type="InParanoid" id="H2ZBN6"/>
<evidence type="ECO:0000313" key="1">
    <source>
        <dbReference type="Ensembl" id="ENSCSAVP00000015001.1"/>
    </source>
</evidence>
<dbReference type="AlphaFoldDB" id="H2ZBN6"/>
<dbReference type="PANTHER" id="PTHR16199">
    <property type="entry name" value="CONDENSIN-2 COMPLEX SUBUNIT G2"/>
    <property type="match status" value="1"/>
</dbReference>
<dbReference type="GO" id="GO:0000070">
    <property type="term" value="P:mitotic sister chromatid segregation"/>
    <property type="evidence" value="ECO:0007669"/>
    <property type="project" value="TreeGrafter"/>
</dbReference>
<dbReference type="Proteomes" id="UP000007875">
    <property type="component" value="Unassembled WGS sequence"/>
</dbReference>
<dbReference type="GO" id="GO:0000796">
    <property type="term" value="C:condensin complex"/>
    <property type="evidence" value="ECO:0007669"/>
    <property type="project" value="TreeGrafter"/>
</dbReference>
<reference evidence="1" key="3">
    <citation type="submission" date="2025-09" db="UniProtKB">
        <authorList>
            <consortium name="Ensembl"/>
        </authorList>
    </citation>
    <scope>IDENTIFICATION</scope>
</reference>
<proteinExistence type="predicted"/>
<dbReference type="GeneTree" id="ENSGT00490000043432"/>
<keyword evidence="2" id="KW-1185">Reference proteome</keyword>
<organism evidence="1 2">
    <name type="scientific">Ciona savignyi</name>
    <name type="common">Pacific transparent sea squirt</name>
    <dbReference type="NCBI Taxonomy" id="51511"/>
    <lineage>
        <taxon>Eukaryota</taxon>
        <taxon>Metazoa</taxon>
        <taxon>Chordata</taxon>
        <taxon>Tunicata</taxon>
        <taxon>Ascidiacea</taxon>
        <taxon>Phlebobranchia</taxon>
        <taxon>Cionidae</taxon>
        <taxon>Ciona</taxon>
    </lineage>
</organism>
<dbReference type="HOGENOM" id="CLU_074497_0_0_1"/>
<evidence type="ECO:0000313" key="2">
    <source>
        <dbReference type="Proteomes" id="UP000007875"/>
    </source>
</evidence>
<dbReference type="Pfam" id="PF12422">
    <property type="entry name" value="Condensin2nSMC"/>
    <property type="match status" value="1"/>
</dbReference>
<dbReference type="GO" id="GO:0005634">
    <property type="term" value="C:nucleus"/>
    <property type="evidence" value="ECO:0007669"/>
    <property type="project" value="InterPro"/>
</dbReference>
<sequence>MSRNGEALLAAAQGGTLGLQSYFNTHGAKSEYFFYAGKKMKNLKELVQQLSETLQAFSQEHSKLIWKHLNIICIDLFKRREYLQSNGGNSEEMDRTKDELPLNEVMVLLNNICSLCFAAIVTENPYITKDLVETVLVFYGLLPVLTEHSDLLPKNICKLCIQWWKCDLPKKEELCLNVLIYLLSTITTYQSKNQALYWFSELHKIEKSIQLFDMTTNLVDNNNREVDRSLFETIEELKQLLVKLATHPVVLNQSNGRTFLSNMLLLNKDMMKAMHNAIVNSIYSLASLSQCHLYGSLYYLTWTLADNEHKEMFEEICIQDVMYR</sequence>
<reference evidence="2" key="1">
    <citation type="submission" date="2003-08" db="EMBL/GenBank/DDBJ databases">
        <authorList>
            <person name="Birren B."/>
            <person name="Nusbaum C."/>
            <person name="Abebe A."/>
            <person name="Abouelleil A."/>
            <person name="Adekoya E."/>
            <person name="Ait-zahra M."/>
            <person name="Allen N."/>
            <person name="Allen T."/>
            <person name="An P."/>
            <person name="Anderson M."/>
            <person name="Anderson S."/>
            <person name="Arachchi H."/>
            <person name="Armbruster J."/>
            <person name="Bachantsang P."/>
            <person name="Baldwin J."/>
            <person name="Barry A."/>
            <person name="Bayul T."/>
            <person name="Blitshsteyn B."/>
            <person name="Bloom T."/>
            <person name="Blye J."/>
            <person name="Boguslavskiy L."/>
            <person name="Borowsky M."/>
            <person name="Boukhgalter B."/>
            <person name="Brunache A."/>
            <person name="Butler J."/>
            <person name="Calixte N."/>
            <person name="Calvo S."/>
            <person name="Camarata J."/>
            <person name="Campo K."/>
            <person name="Chang J."/>
            <person name="Cheshatsang Y."/>
            <person name="Citroen M."/>
            <person name="Collymore A."/>
            <person name="Considine T."/>
            <person name="Cook A."/>
            <person name="Cooke P."/>
            <person name="Corum B."/>
            <person name="Cuomo C."/>
            <person name="David R."/>
            <person name="Dawoe T."/>
            <person name="Degray S."/>
            <person name="Dodge S."/>
            <person name="Dooley K."/>
            <person name="Dorje P."/>
            <person name="Dorjee K."/>
            <person name="Dorris L."/>
            <person name="Duffey N."/>
            <person name="Dupes A."/>
            <person name="Elkins T."/>
            <person name="Engels R."/>
            <person name="Erickson J."/>
            <person name="Farina A."/>
            <person name="Faro S."/>
            <person name="Ferreira P."/>
            <person name="Fischer H."/>
            <person name="Fitzgerald M."/>
            <person name="Foley K."/>
            <person name="Gage D."/>
            <person name="Galagan J."/>
            <person name="Gearin G."/>
            <person name="Gnerre S."/>
            <person name="Gnirke A."/>
            <person name="Goyette A."/>
            <person name="Graham J."/>
            <person name="Grandbois E."/>
            <person name="Gyaltsen K."/>
            <person name="Hafez N."/>
            <person name="Hagopian D."/>
            <person name="Hagos B."/>
            <person name="Hall J."/>
            <person name="Hatcher B."/>
            <person name="Heller A."/>
            <person name="Higgins H."/>
            <person name="Honan T."/>
            <person name="Horn A."/>
            <person name="Houde N."/>
            <person name="Hughes L."/>
            <person name="Hulme W."/>
            <person name="Husby E."/>
            <person name="Iliev I."/>
            <person name="Jaffe D."/>
            <person name="Jones C."/>
            <person name="Kamal M."/>
            <person name="Kamat A."/>
            <person name="Kamvysselis M."/>
            <person name="Karlsson E."/>
            <person name="Kells C."/>
            <person name="Kieu A."/>
            <person name="Kisner P."/>
            <person name="Kodira C."/>
            <person name="Kulbokas E."/>
            <person name="Labutti K."/>
            <person name="Lama D."/>
            <person name="Landers T."/>
            <person name="Leger J."/>
            <person name="Levine S."/>
            <person name="Lewis D."/>
            <person name="Lewis T."/>
            <person name="Lindblad-toh K."/>
            <person name="Liu X."/>
            <person name="Lokyitsang T."/>
            <person name="Lokyitsang Y."/>
            <person name="Lucien O."/>
            <person name="Lui A."/>
            <person name="Ma L.J."/>
            <person name="Mabbitt R."/>
            <person name="Macdonald J."/>
            <person name="Maclean C."/>
            <person name="Major J."/>
            <person name="Manning J."/>
            <person name="Marabella R."/>
            <person name="Maru K."/>
            <person name="Matthews C."/>
            <person name="Mauceli E."/>
            <person name="Mccarthy M."/>
            <person name="Mcdonough S."/>
            <person name="Mcghee T."/>
            <person name="Meldrim J."/>
            <person name="Meneus L."/>
            <person name="Mesirov J."/>
            <person name="Mihalev A."/>
            <person name="Mihova T."/>
            <person name="Mikkelsen T."/>
            <person name="Mlenga V."/>
            <person name="Moru K."/>
            <person name="Mozes J."/>
            <person name="Mulrain L."/>
            <person name="Munson G."/>
            <person name="Naylor J."/>
            <person name="Newes C."/>
            <person name="Nguyen C."/>
            <person name="Nguyen N."/>
            <person name="Nguyen T."/>
            <person name="Nicol R."/>
            <person name="Nielsen C."/>
            <person name="Nizzari M."/>
            <person name="Norbu C."/>
            <person name="Norbu N."/>
            <person name="O'donnell P."/>
            <person name="Okoawo O."/>
            <person name="O'leary S."/>
            <person name="Omotosho B."/>
            <person name="O'neill K."/>
            <person name="Osman S."/>
            <person name="Parker S."/>
            <person name="Perrin D."/>
            <person name="Phunkhang P."/>
            <person name="Piqani B."/>
            <person name="Purcell S."/>
            <person name="Rachupka T."/>
            <person name="Ramasamy U."/>
            <person name="Rameau R."/>
            <person name="Ray V."/>
            <person name="Raymond C."/>
            <person name="Retta R."/>
            <person name="Richardson S."/>
            <person name="Rise C."/>
            <person name="Rodriguez J."/>
            <person name="Rogers J."/>
            <person name="Rogov P."/>
            <person name="Rutman M."/>
            <person name="Schupbach R."/>
            <person name="Seaman C."/>
            <person name="Settipalli S."/>
            <person name="Sharpe T."/>
            <person name="Sheridan J."/>
            <person name="Sherpa N."/>
            <person name="Shi J."/>
            <person name="Smirnov S."/>
            <person name="Smith C."/>
            <person name="Sougnez C."/>
            <person name="Spencer B."/>
            <person name="Stalker J."/>
            <person name="Stange-thomann N."/>
            <person name="Stavropoulos S."/>
            <person name="Stetson K."/>
            <person name="Stone C."/>
            <person name="Stone S."/>
            <person name="Stubbs M."/>
            <person name="Talamas J."/>
            <person name="Tchuinga P."/>
            <person name="Tenzing P."/>
            <person name="Tesfaye S."/>
            <person name="Theodore J."/>
            <person name="Thoulutsang Y."/>
            <person name="Topham K."/>
            <person name="Towey S."/>
            <person name="Tsamla T."/>
            <person name="Tsomo N."/>
            <person name="Vallee D."/>
            <person name="Vassiliev H."/>
            <person name="Venkataraman V."/>
            <person name="Vinson J."/>
            <person name="Vo A."/>
            <person name="Wade C."/>
            <person name="Wang S."/>
            <person name="Wangchuk T."/>
            <person name="Wangdi T."/>
            <person name="Whittaker C."/>
            <person name="Wilkinson J."/>
            <person name="Wu Y."/>
            <person name="Wyman D."/>
            <person name="Yadav S."/>
            <person name="Yang S."/>
            <person name="Yang X."/>
            <person name="Yeager S."/>
            <person name="Yee E."/>
            <person name="Young G."/>
            <person name="Zainoun J."/>
            <person name="Zembeck L."/>
            <person name="Zimmer A."/>
            <person name="Zody M."/>
            <person name="Lander E."/>
        </authorList>
    </citation>
    <scope>NUCLEOTIDE SEQUENCE [LARGE SCALE GENOMIC DNA]</scope>
</reference>
<reference evidence="1" key="2">
    <citation type="submission" date="2025-08" db="UniProtKB">
        <authorList>
            <consortium name="Ensembl"/>
        </authorList>
    </citation>
    <scope>IDENTIFICATION</scope>
</reference>
<name>H2ZBN6_CIOSA</name>